<feature type="region of interest" description="Disordered" evidence="2">
    <location>
        <begin position="308"/>
        <end position="339"/>
    </location>
</feature>
<dbReference type="EMBL" id="CAJZBQ010000026">
    <property type="protein sequence ID" value="CAG9320646.1"/>
    <property type="molecule type" value="Genomic_DNA"/>
</dbReference>
<protein>
    <submittedName>
        <fullName evidence="3">Uncharacterized protein</fullName>
    </submittedName>
</protein>
<evidence type="ECO:0000256" key="1">
    <source>
        <dbReference type="SAM" id="Coils"/>
    </source>
</evidence>
<evidence type="ECO:0000313" key="4">
    <source>
        <dbReference type="Proteomes" id="UP001162131"/>
    </source>
</evidence>
<dbReference type="AlphaFoldDB" id="A0AAU9J341"/>
<keyword evidence="4" id="KW-1185">Reference proteome</keyword>
<feature type="compositionally biased region" description="Acidic residues" evidence="2">
    <location>
        <begin position="309"/>
        <end position="321"/>
    </location>
</feature>
<sequence length="409" mass="46628">MSQPNKEVLEKYAELQVETIKSELQKIMQNTFNSLSEDSSKSAIQESQELHRQIDSLNRQLQEITQTLTTQTSCNESPKPHSRSSPSILNSTIQSLKELQESTNLLIQNCKGIFPKVIISQDSKVSIQRFYCKESEEKIDQYTWVLNVANETKDYFRKVEFFILEDNLKIAEIRLIEPDTDIKKHIGLLDVKDIYGKHIIAKIDDFPVSEIFPIMRIEFKGAEQIPEEDENNPKNLLKYTILNSSPETIDNLYVFCNETCEKYYTEKELDYGEMAEIVVPYGNLESVSLRVMKDDEVMSIAYALNLGGEEGEESSEEDVDSDGPQPKEGNGLSFSSPAPVIRPPVMDPAAKKINQLIETLEIGRICLADQIKRNYPGIDSKMQLFKAVSRYTTYEDCIDYLVDGGVIEQ</sequence>
<feature type="region of interest" description="Disordered" evidence="2">
    <location>
        <begin position="69"/>
        <end position="88"/>
    </location>
</feature>
<gene>
    <name evidence="3" type="ORF">BSTOLATCC_MIC27118</name>
</gene>
<comment type="caution">
    <text evidence="3">The sequence shown here is derived from an EMBL/GenBank/DDBJ whole genome shotgun (WGS) entry which is preliminary data.</text>
</comment>
<organism evidence="3 4">
    <name type="scientific">Blepharisma stoltei</name>
    <dbReference type="NCBI Taxonomy" id="1481888"/>
    <lineage>
        <taxon>Eukaryota</taxon>
        <taxon>Sar</taxon>
        <taxon>Alveolata</taxon>
        <taxon>Ciliophora</taxon>
        <taxon>Postciliodesmatophora</taxon>
        <taxon>Heterotrichea</taxon>
        <taxon>Heterotrichida</taxon>
        <taxon>Blepharismidae</taxon>
        <taxon>Blepharisma</taxon>
    </lineage>
</organism>
<evidence type="ECO:0000313" key="3">
    <source>
        <dbReference type="EMBL" id="CAG9320646.1"/>
    </source>
</evidence>
<proteinExistence type="predicted"/>
<evidence type="ECO:0000256" key="2">
    <source>
        <dbReference type="SAM" id="MobiDB-lite"/>
    </source>
</evidence>
<dbReference type="Proteomes" id="UP001162131">
    <property type="component" value="Unassembled WGS sequence"/>
</dbReference>
<reference evidence="3" key="1">
    <citation type="submission" date="2021-09" db="EMBL/GenBank/DDBJ databases">
        <authorList>
            <consortium name="AG Swart"/>
            <person name="Singh M."/>
            <person name="Singh A."/>
            <person name="Seah K."/>
            <person name="Emmerich C."/>
        </authorList>
    </citation>
    <scope>NUCLEOTIDE SEQUENCE</scope>
    <source>
        <strain evidence="3">ATCC30299</strain>
    </source>
</reference>
<feature type="coiled-coil region" evidence="1">
    <location>
        <begin position="40"/>
        <end position="67"/>
    </location>
</feature>
<keyword evidence="1" id="KW-0175">Coiled coil</keyword>
<accession>A0AAU9J341</accession>
<name>A0AAU9J341_9CILI</name>